<keyword evidence="2" id="KW-1185">Reference proteome</keyword>
<gene>
    <name evidence="1" type="ORF">Cob_v006917</name>
</gene>
<dbReference type="OrthoDB" id="5346327at2759"/>
<protein>
    <submittedName>
        <fullName evidence="1">Uncharacterized protein</fullName>
    </submittedName>
</protein>
<accession>N4VC35</accession>
<reference evidence="2" key="1">
    <citation type="journal article" date="2013" name="New Phytol.">
        <title>Comparative genomic and transcriptomic analyses reveal the hemibiotrophic stage shift of Colletotrichum fungi.</title>
        <authorList>
            <person name="Gan P."/>
            <person name="Ikeda K."/>
            <person name="Irieda H."/>
            <person name="Narusaka M."/>
            <person name="O'Connell R.J."/>
            <person name="Narusaka Y."/>
            <person name="Takano Y."/>
            <person name="Kubo Y."/>
            <person name="Shirasu K."/>
        </authorList>
    </citation>
    <scope>NUCLEOTIDE SEQUENCE [LARGE SCALE GENOMIC DNA]</scope>
    <source>
        <strain evidence="2">104-T / ATCC 96160 / CBS 514.97 / LARS 414 / MAFF 240422</strain>
    </source>
</reference>
<dbReference type="HOGENOM" id="CLU_127201_0_0_1"/>
<dbReference type="EMBL" id="AMCV02000018">
    <property type="protein sequence ID" value="TDZ20223.1"/>
    <property type="molecule type" value="Genomic_DNA"/>
</dbReference>
<dbReference type="AlphaFoldDB" id="N4VC35"/>
<reference evidence="2" key="2">
    <citation type="journal article" date="2019" name="Mol. Plant Microbe Interact.">
        <title>Genome sequence resources for four phytopathogenic fungi from the Colletotrichum orbiculare species complex.</title>
        <authorList>
            <person name="Gan P."/>
            <person name="Tsushima A."/>
            <person name="Narusaka M."/>
            <person name="Narusaka Y."/>
            <person name="Takano Y."/>
            <person name="Kubo Y."/>
            <person name="Shirasu K."/>
        </authorList>
    </citation>
    <scope>GENOME REANNOTATION</scope>
    <source>
        <strain evidence="2">104-T / ATCC 96160 / CBS 514.97 / LARS 414 / MAFF 240422</strain>
    </source>
</reference>
<dbReference type="Proteomes" id="UP000014480">
    <property type="component" value="Unassembled WGS sequence"/>
</dbReference>
<evidence type="ECO:0000313" key="1">
    <source>
        <dbReference type="EMBL" id="TDZ20223.1"/>
    </source>
</evidence>
<organism evidence="1 2">
    <name type="scientific">Colletotrichum orbiculare (strain 104-T / ATCC 96160 / CBS 514.97 / LARS 414 / MAFF 240422)</name>
    <name type="common">Cucumber anthracnose fungus</name>
    <name type="synonym">Colletotrichum lagenarium</name>
    <dbReference type="NCBI Taxonomy" id="1213857"/>
    <lineage>
        <taxon>Eukaryota</taxon>
        <taxon>Fungi</taxon>
        <taxon>Dikarya</taxon>
        <taxon>Ascomycota</taxon>
        <taxon>Pezizomycotina</taxon>
        <taxon>Sordariomycetes</taxon>
        <taxon>Hypocreomycetidae</taxon>
        <taxon>Glomerellales</taxon>
        <taxon>Glomerellaceae</taxon>
        <taxon>Colletotrichum</taxon>
        <taxon>Colletotrichum orbiculare species complex</taxon>
    </lineage>
</organism>
<name>N4VC35_COLOR</name>
<sequence length="195" mass="21367">MKESSLYLRFFGLFLVWVQLAQPIWAVTYTYVFTYGGGDYVCHARLEVYVNSQNPASTPEVTLRSVFCAPAAGGSRDVYDVPVAGQNGATTGAGAYILDLGPVNRNGHRGFEIGINQAAQSLPGNRRIPILFPRVNLYTDTAGEPLGVCSYRQGAIAWAQNDGTALRPYYRCPLGSTLERMIGIWRVCQLACSKF</sequence>
<comment type="caution">
    <text evidence="1">The sequence shown here is derived from an EMBL/GenBank/DDBJ whole genome shotgun (WGS) entry which is preliminary data.</text>
</comment>
<evidence type="ECO:0000313" key="2">
    <source>
        <dbReference type="Proteomes" id="UP000014480"/>
    </source>
</evidence>
<proteinExistence type="predicted"/>